<name>A0A1X7J483_9SPHI</name>
<dbReference type="SMART" id="SM00382">
    <property type="entry name" value="AAA"/>
    <property type="match status" value="1"/>
</dbReference>
<accession>A0A1X7J483</accession>
<dbReference type="Pfam" id="PF00005">
    <property type="entry name" value="ABC_tran"/>
    <property type="match status" value="1"/>
</dbReference>
<dbReference type="CDD" id="cd03230">
    <property type="entry name" value="ABC_DR_subfamily_A"/>
    <property type="match status" value="1"/>
</dbReference>
<dbReference type="EMBL" id="FXAU01000002">
    <property type="protein sequence ID" value="SMG22455.1"/>
    <property type="molecule type" value="Genomic_DNA"/>
</dbReference>
<dbReference type="PROSITE" id="PS50893">
    <property type="entry name" value="ABC_TRANSPORTER_2"/>
    <property type="match status" value="1"/>
</dbReference>
<sequence>MLKIKNLSFHYKKGYPILNDISINLAPGHVYGLLGLNGCGKTTLLKLISSSLFPKKGVISKNMYIASERKLGYLSDLYLVTDEVDLPDWKISDILDIYSPLYPKFDRAYFENIMNKFLVDSKNHIKNLSYGQRKKVNIAFALASNVSLLLMDEPTNGLDIPAKTQFRKLISKHISDERIIIISTHQTRDIQHLIDHLLVLKEDKIAIDSSLYELNKKFAIRSGKTTDTLYSENTFNGTLSLVYNTTHEDSSFDIEFFFNALHENPTILHSLNTTKFEHHAQ</sequence>
<dbReference type="OrthoDB" id="9785229at2"/>
<gene>
    <name evidence="5" type="ORF">SAMN05660862_1430</name>
</gene>
<dbReference type="Proteomes" id="UP000192980">
    <property type="component" value="Unassembled WGS sequence"/>
</dbReference>
<evidence type="ECO:0000259" key="4">
    <source>
        <dbReference type="PROSITE" id="PS50893"/>
    </source>
</evidence>
<keyword evidence="2" id="KW-0547">Nucleotide-binding</keyword>
<evidence type="ECO:0000256" key="3">
    <source>
        <dbReference type="ARBA" id="ARBA00022840"/>
    </source>
</evidence>
<dbReference type="STRING" id="561061.SAMN05660862_1430"/>
<reference evidence="5 6" key="1">
    <citation type="submission" date="2017-04" db="EMBL/GenBank/DDBJ databases">
        <authorList>
            <person name="Afonso C.L."/>
            <person name="Miller P.J."/>
            <person name="Scott M.A."/>
            <person name="Spackman E."/>
            <person name="Goraichik I."/>
            <person name="Dimitrov K.M."/>
            <person name="Suarez D.L."/>
            <person name="Swayne D.E."/>
        </authorList>
    </citation>
    <scope>NUCLEOTIDE SEQUENCE [LARGE SCALE GENOMIC DNA]</scope>
    <source>
        <strain evidence="5 6">DSM 22418</strain>
    </source>
</reference>
<protein>
    <submittedName>
        <fullName evidence="5">ABC-2 type transport system ATP-binding protein</fullName>
    </submittedName>
</protein>
<dbReference type="Gene3D" id="3.40.50.300">
    <property type="entry name" value="P-loop containing nucleotide triphosphate hydrolases"/>
    <property type="match status" value="1"/>
</dbReference>
<keyword evidence="3 5" id="KW-0067">ATP-binding</keyword>
<proteinExistence type="predicted"/>
<keyword evidence="1" id="KW-0813">Transport</keyword>
<dbReference type="InterPro" id="IPR003439">
    <property type="entry name" value="ABC_transporter-like_ATP-bd"/>
</dbReference>
<dbReference type="PANTHER" id="PTHR42939:SF1">
    <property type="entry name" value="ABC TRANSPORTER ATP-BINDING PROTEIN ALBC-RELATED"/>
    <property type="match status" value="1"/>
</dbReference>
<evidence type="ECO:0000256" key="1">
    <source>
        <dbReference type="ARBA" id="ARBA00022448"/>
    </source>
</evidence>
<dbReference type="InterPro" id="IPR051782">
    <property type="entry name" value="ABC_Transporter_VariousFunc"/>
</dbReference>
<dbReference type="SUPFAM" id="SSF52540">
    <property type="entry name" value="P-loop containing nucleoside triphosphate hydrolases"/>
    <property type="match status" value="1"/>
</dbReference>
<dbReference type="AlphaFoldDB" id="A0A1X7J483"/>
<feature type="domain" description="ABC transporter" evidence="4">
    <location>
        <begin position="2"/>
        <end position="227"/>
    </location>
</feature>
<evidence type="ECO:0000256" key="2">
    <source>
        <dbReference type="ARBA" id="ARBA00022741"/>
    </source>
</evidence>
<evidence type="ECO:0000313" key="6">
    <source>
        <dbReference type="Proteomes" id="UP000192980"/>
    </source>
</evidence>
<keyword evidence="6" id="KW-1185">Reference proteome</keyword>
<organism evidence="5 6">
    <name type="scientific">Sphingobacterium psychroaquaticum</name>
    <dbReference type="NCBI Taxonomy" id="561061"/>
    <lineage>
        <taxon>Bacteria</taxon>
        <taxon>Pseudomonadati</taxon>
        <taxon>Bacteroidota</taxon>
        <taxon>Sphingobacteriia</taxon>
        <taxon>Sphingobacteriales</taxon>
        <taxon>Sphingobacteriaceae</taxon>
        <taxon>Sphingobacterium</taxon>
    </lineage>
</organism>
<dbReference type="PANTHER" id="PTHR42939">
    <property type="entry name" value="ABC TRANSPORTER ATP-BINDING PROTEIN ALBC-RELATED"/>
    <property type="match status" value="1"/>
</dbReference>
<dbReference type="GO" id="GO:0005524">
    <property type="term" value="F:ATP binding"/>
    <property type="evidence" value="ECO:0007669"/>
    <property type="project" value="UniProtKB-KW"/>
</dbReference>
<evidence type="ECO:0000313" key="5">
    <source>
        <dbReference type="EMBL" id="SMG22455.1"/>
    </source>
</evidence>
<dbReference type="InterPro" id="IPR027417">
    <property type="entry name" value="P-loop_NTPase"/>
</dbReference>
<dbReference type="InterPro" id="IPR003593">
    <property type="entry name" value="AAA+_ATPase"/>
</dbReference>
<dbReference type="RefSeq" id="WP_085472277.1">
    <property type="nucleotide sequence ID" value="NZ_FXAU01000002.1"/>
</dbReference>
<dbReference type="GO" id="GO:0016887">
    <property type="term" value="F:ATP hydrolysis activity"/>
    <property type="evidence" value="ECO:0007669"/>
    <property type="project" value="InterPro"/>
</dbReference>